<dbReference type="Pfam" id="PF02080">
    <property type="entry name" value="TrkA_C"/>
    <property type="match status" value="1"/>
</dbReference>
<feature type="transmembrane region" description="Helical" evidence="9">
    <location>
        <begin position="55"/>
        <end position="80"/>
    </location>
</feature>
<feature type="domain" description="RCK C-terminal" evidence="10">
    <location>
        <begin position="470"/>
        <end position="551"/>
    </location>
</feature>
<dbReference type="Pfam" id="PF00654">
    <property type="entry name" value="Voltage_CLC"/>
    <property type="match status" value="1"/>
</dbReference>
<keyword evidence="12" id="KW-1185">Reference proteome</keyword>
<proteinExistence type="predicted"/>
<feature type="region of interest" description="Disordered" evidence="8">
    <location>
        <begin position="1"/>
        <end position="41"/>
    </location>
</feature>
<keyword evidence="7" id="KW-0868">Chloride</keyword>
<dbReference type="EMBL" id="DS113360">
    <property type="protein sequence ID" value="EAY09337.1"/>
    <property type="molecule type" value="Genomic_DNA"/>
</dbReference>
<evidence type="ECO:0000313" key="11">
    <source>
        <dbReference type="EMBL" id="EAY09337.1"/>
    </source>
</evidence>
<dbReference type="SMR" id="A2EDH3"/>
<dbReference type="Gene3D" id="1.10.3080.10">
    <property type="entry name" value="Clc chloride channel"/>
    <property type="match status" value="1"/>
</dbReference>
<accession>A2EDH3</accession>
<dbReference type="VEuPathDB" id="TrichDB:TVAG_395090"/>
<keyword evidence="4 9" id="KW-1133">Transmembrane helix</keyword>
<protein>
    <submittedName>
        <fullName evidence="11">Voltage gated chloride channel family protein</fullName>
    </submittedName>
</protein>
<dbReference type="Proteomes" id="UP000001542">
    <property type="component" value="Unassembled WGS sequence"/>
</dbReference>
<feature type="transmembrane region" description="Helical" evidence="9">
    <location>
        <begin position="405"/>
        <end position="429"/>
    </location>
</feature>
<evidence type="ECO:0000256" key="9">
    <source>
        <dbReference type="SAM" id="Phobius"/>
    </source>
</evidence>
<dbReference type="AlphaFoldDB" id="A2EDH3"/>
<dbReference type="OrthoDB" id="431497at2759"/>
<feature type="compositionally biased region" description="Basic and acidic residues" evidence="8">
    <location>
        <begin position="19"/>
        <end position="28"/>
    </location>
</feature>
<dbReference type="GO" id="GO:0005769">
    <property type="term" value="C:early endosome"/>
    <property type="evidence" value="ECO:0000318"/>
    <property type="project" value="GO_Central"/>
</dbReference>
<dbReference type="PANTHER" id="PTHR45711">
    <property type="entry name" value="CHLORIDE CHANNEL PROTEIN"/>
    <property type="match status" value="1"/>
</dbReference>
<keyword evidence="5" id="KW-0406">Ion transport</keyword>
<dbReference type="InterPro" id="IPR006037">
    <property type="entry name" value="RCK_C"/>
</dbReference>
<evidence type="ECO:0000259" key="10">
    <source>
        <dbReference type="PROSITE" id="PS51202"/>
    </source>
</evidence>
<feature type="transmembrane region" description="Helical" evidence="9">
    <location>
        <begin position="272"/>
        <end position="293"/>
    </location>
</feature>
<feature type="transmembrane region" description="Helical" evidence="9">
    <location>
        <begin position="196"/>
        <end position="221"/>
    </location>
</feature>
<dbReference type="KEGG" id="tva:4767254"/>
<evidence type="ECO:0000256" key="8">
    <source>
        <dbReference type="SAM" id="MobiDB-lite"/>
    </source>
</evidence>
<gene>
    <name evidence="11" type="ORF">TVAG_395090</name>
</gene>
<name>A2EDH3_TRIV3</name>
<dbReference type="OMA" id="GAMITHI"/>
<dbReference type="SUPFAM" id="SSF116726">
    <property type="entry name" value="TrkA C-terminal domain-like"/>
    <property type="match status" value="1"/>
</dbReference>
<dbReference type="GO" id="GO:0005886">
    <property type="term" value="C:plasma membrane"/>
    <property type="evidence" value="ECO:0000318"/>
    <property type="project" value="GO_Central"/>
</dbReference>
<dbReference type="PROSITE" id="PS51202">
    <property type="entry name" value="RCK_C"/>
    <property type="match status" value="1"/>
</dbReference>
<keyword evidence="2" id="KW-0813">Transport</keyword>
<dbReference type="InParanoid" id="A2EDH3"/>
<feature type="compositionally biased region" description="Low complexity" evidence="8">
    <location>
        <begin position="1"/>
        <end position="13"/>
    </location>
</feature>
<dbReference type="GO" id="GO:0005247">
    <property type="term" value="F:voltage-gated chloride channel activity"/>
    <property type="evidence" value="ECO:0000318"/>
    <property type="project" value="GO_Central"/>
</dbReference>
<keyword evidence="6 9" id="KW-0472">Membrane</keyword>
<evidence type="ECO:0000256" key="6">
    <source>
        <dbReference type="ARBA" id="ARBA00023136"/>
    </source>
</evidence>
<dbReference type="STRING" id="5722.A2EDH3"/>
<dbReference type="GO" id="GO:0005794">
    <property type="term" value="C:Golgi apparatus"/>
    <property type="evidence" value="ECO:0000318"/>
    <property type="project" value="GO_Central"/>
</dbReference>
<evidence type="ECO:0000256" key="5">
    <source>
        <dbReference type="ARBA" id="ARBA00023065"/>
    </source>
</evidence>
<reference evidence="11" key="2">
    <citation type="journal article" date="2007" name="Science">
        <title>Draft genome sequence of the sexually transmitted pathogen Trichomonas vaginalis.</title>
        <authorList>
            <person name="Carlton J.M."/>
            <person name="Hirt R.P."/>
            <person name="Silva J.C."/>
            <person name="Delcher A.L."/>
            <person name="Schatz M."/>
            <person name="Zhao Q."/>
            <person name="Wortman J.R."/>
            <person name="Bidwell S.L."/>
            <person name="Alsmark U.C.M."/>
            <person name="Besteiro S."/>
            <person name="Sicheritz-Ponten T."/>
            <person name="Noel C.J."/>
            <person name="Dacks J.B."/>
            <person name="Foster P.G."/>
            <person name="Simillion C."/>
            <person name="Van de Peer Y."/>
            <person name="Miranda-Saavedra D."/>
            <person name="Barton G.J."/>
            <person name="Westrop G.D."/>
            <person name="Mueller S."/>
            <person name="Dessi D."/>
            <person name="Fiori P.L."/>
            <person name="Ren Q."/>
            <person name="Paulsen I."/>
            <person name="Zhang H."/>
            <person name="Bastida-Corcuera F.D."/>
            <person name="Simoes-Barbosa A."/>
            <person name="Brown M.T."/>
            <person name="Hayes R.D."/>
            <person name="Mukherjee M."/>
            <person name="Okumura C.Y."/>
            <person name="Schneider R."/>
            <person name="Smith A.J."/>
            <person name="Vanacova S."/>
            <person name="Villalvazo M."/>
            <person name="Haas B.J."/>
            <person name="Pertea M."/>
            <person name="Feldblyum T.V."/>
            <person name="Utterback T.R."/>
            <person name="Shu C.L."/>
            <person name="Osoegawa K."/>
            <person name="de Jong P.J."/>
            <person name="Hrdy I."/>
            <person name="Horvathova L."/>
            <person name="Zubacova Z."/>
            <person name="Dolezal P."/>
            <person name="Malik S.B."/>
            <person name="Logsdon J.M. Jr."/>
            <person name="Henze K."/>
            <person name="Gupta A."/>
            <person name="Wang C.C."/>
            <person name="Dunne R.L."/>
            <person name="Upcroft J.A."/>
            <person name="Upcroft P."/>
            <person name="White O."/>
            <person name="Salzberg S.L."/>
            <person name="Tang P."/>
            <person name="Chiu C.-H."/>
            <person name="Lee Y.-S."/>
            <person name="Embley T.M."/>
            <person name="Coombs G.H."/>
            <person name="Mottram J.C."/>
            <person name="Tachezy J."/>
            <person name="Fraser-Liggett C.M."/>
            <person name="Johnson P.J."/>
        </authorList>
    </citation>
    <scope>NUCLEOTIDE SEQUENCE [LARGE SCALE GENOMIC DNA]</scope>
    <source>
        <strain evidence="11">G3</strain>
    </source>
</reference>
<organism evidence="11 12">
    <name type="scientific">Trichomonas vaginalis (strain ATCC PRA-98 / G3)</name>
    <dbReference type="NCBI Taxonomy" id="412133"/>
    <lineage>
        <taxon>Eukaryota</taxon>
        <taxon>Metamonada</taxon>
        <taxon>Parabasalia</taxon>
        <taxon>Trichomonadida</taxon>
        <taxon>Trichomonadidae</taxon>
        <taxon>Trichomonas</taxon>
    </lineage>
</organism>
<feature type="transmembrane region" description="Helical" evidence="9">
    <location>
        <begin position="373"/>
        <end position="393"/>
    </location>
</feature>
<keyword evidence="3 9" id="KW-0812">Transmembrane</keyword>
<sequence>MSESSSSSASQEEPVTVNTEHKDPELPPKSEAPAPPNDGNKFKKRKQYLTFLKKLFLPLIGVGLLCGILCGLITGLYQYLATLLTDQNIKIFEKIKKNKKFLPLAFVVNIIIGIGLGYGLKYFSEVRGSGIPYIESVARGNLSLTWYYSLPAMFVISLVGIFTGLSIGSEGPSVYLGGCIGYALGKLIKMNQLHDMLLVAAGSSAGLAVAFDAPLSGLIFALEEVYRKFSTQVIVVSIICVSISQIISHLLFKPRALKIQFLEVEEFNIQTFGVSIFCGITGGVMGAIFNLLIRRARNLYKHAKFLPIQFYVILPEIVDTVLCCFFPDGAYGGGDTLKKVLDNQMKTWEIAVCFFVRFASILFCFGSKISGGIFIPMLSVGGLWGGLIAKLMIKAGYDSTRFSYMAIMTMSSFFTGVVRAPLTAVILPVEFTLQYTGWLGPSTAVAFAYIAVELMRIEPLYEKLMEALVEKRDEDDSINFEEFSFLVTLESMVCGLTVREVILPKGAMITHIIRDKTPLFPTEDTQIIDGDEVYMTCESGQLDEVQNEMSKVF</sequence>
<evidence type="ECO:0000256" key="7">
    <source>
        <dbReference type="ARBA" id="ARBA00023214"/>
    </source>
</evidence>
<reference evidence="11" key="1">
    <citation type="submission" date="2006-10" db="EMBL/GenBank/DDBJ databases">
        <authorList>
            <person name="Amadeo P."/>
            <person name="Zhao Q."/>
            <person name="Wortman J."/>
            <person name="Fraser-Liggett C."/>
            <person name="Carlton J."/>
        </authorList>
    </citation>
    <scope>NUCLEOTIDE SEQUENCE</scope>
    <source>
        <strain evidence="11">G3</strain>
    </source>
</reference>
<dbReference type="InterPro" id="IPR036721">
    <property type="entry name" value="RCK_C_sf"/>
</dbReference>
<evidence type="ECO:0000256" key="3">
    <source>
        <dbReference type="ARBA" id="ARBA00022692"/>
    </source>
</evidence>
<dbReference type="GO" id="GO:0008324">
    <property type="term" value="F:monoatomic cation transmembrane transporter activity"/>
    <property type="evidence" value="ECO:0007669"/>
    <property type="project" value="InterPro"/>
</dbReference>
<dbReference type="InterPro" id="IPR001807">
    <property type="entry name" value="ClC"/>
</dbReference>
<dbReference type="GO" id="GO:0006813">
    <property type="term" value="P:potassium ion transport"/>
    <property type="evidence" value="ECO:0007669"/>
    <property type="project" value="InterPro"/>
</dbReference>
<evidence type="ECO:0000313" key="12">
    <source>
        <dbReference type="Proteomes" id="UP000001542"/>
    </source>
</evidence>
<dbReference type="eggNOG" id="KOG0475">
    <property type="taxonomic scope" value="Eukaryota"/>
</dbReference>
<dbReference type="PANTHER" id="PTHR45711:SF6">
    <property type="entry name" value="CHLORIDE CHANNEL PROTEIN"/>
    <property type="match status" value="1"/>
</dbReference>
<dbReference type="Gene3D" id="3.30.70.1450">
    <property type="entry name" value="Regulator of K+ conductance, C-terminal domain"/>
    <property type="match status" value="1"/>
</dbReference>
<comment type="subcellular location">
    <subcellularLocation>
        <location evidence="1">Membrane</location>
        <topology evidence="1">Multi-pass membrane protein</topology>
    </subcellularLocation>
</comment>
<feature type="transmembrane region" description="Helical" evidence="9">
    <location>
        <begin position="233"/>
        <end position="252"/>
    </location>
</feature>
<evidence type="ECO:0000256" key="1">
    <source>
        <dbReference type="ARBA" id="ARBA00004141"/>
    </source>
</evidence>
<feature type="transmembrane region" description="Helical" evidence="9">
    <location>
        <begin position="101"/>
        <end position="120"/>
    </location>
</feature>
<evidence type="ECO:0000256" key="4">
    <source>
        <dbReference type="ARBA" id="ARBA00022989"/>
    </source>
</evidence>
<feature type="transmembrane region" description="Helical" evidence="9">
    <location>
        <begin position="146"/>
        <end position="167"/>
    </location>
</feature>
<feature type="transmembrane region" description="Helical" evidence="9">
    <location>
        <begin position="348"/>
        <end position="367"/>
    </location>
</feature>
<dbReference type="PRINTS" id="PR00762">
    <property type="entry name" value="CLCHANNEL"/>
</dbReference>
<feature type="transmembrane region" description="Helical" evidence="9">
    <location>
        <begin position="435"/>
        <end position="455"/>
    </location>
</feature>
<dbReference type="InterPro" id="IPR014743">
    <property type="entry name" value="Cl-channel_core"/>
</dbReference>
<dbReference type="SUPFAM" id="SSF81340">
    <property type="entry name" value="Clc chloride channel"/>
    <property type="match status" value="1"/>
</dbReference>
<evidence type="ECO:0000256" key="2">
    <source>
        <dbReference type="ARBA" id="ARBA00022448"/>
    </source>
</evidence>
<dbReference type="FunCoup" id="A2EDH3">
    <property type="interactions" value="377"/>
</dbReference>
<dbReference type="VEuPathDB" id="TrichDB:TVAGG3_0724440"/>
<dbReference type="RefSeq" id="XP_001321560.1">
    <property type="nucleotide sequence ID" value="XM_001321525.1"/>
</dbReference>